<dbReference type="EMBL" id="DXEV01000088">
    <property type="protein sequence ID" value="HIX56727.1"/>
    <property type="molecule type" value="Genomic_DNA"/>
</dbReference>
<name>A0A9D1WDA2_9GAMM</name>
<accession>A0A9D1WDA2</accession>
<reference evidence="1" key="2">
    <citation type="submission" date="2021-04" db="EMBL/GenBank/DDBJ databases">
        <authorList>
            <person name="Gilroy R."/>
        </authorList>
    </citation>
    <scope>NUCLEOTIDE SEQUENCE</scope>
    <source>
        <strain evidence="1">USASDec5-558</strain>
    </source>
</reference>
<reference evidence="1" key="1">
    <citation type="journal article" date="2021" name="PeerJ">
        <title>Extensive microbial diversity within the chicken gut microbiome revealed by metagenomics and culture.</title>
        <authorList>
            <person name="Gilroy R."/>
            <person name="Ravi A."/>
            <person name="Getino M."/>
            <person name="Pursley I."/>
            <person name="Horton D.L."/>
            <person name="Alikhan N.F."/>
            <person name="Baker D."/>
            <person name="Gharbi K."/>
            <person name="Hall N."/>
            <person name="Watson M."/>
            <person name="Adriaenssens E.M."/>
            <person name="Foster-Nyarko E."/>
            <person name="Jarju S."/>
            <person name="Secka A."/>
            <person name="Antonio M."/>
            <person name="Oren A."/>
            <person name="Chaudhuri R.R."/>
            <person name="La Ragione R."/>
            <person name="Hildebrand F."/>
            <person name="Pallen M.J."/>
        </authorList>
    </citation>
    <scope>NUCLEOTIDE SEQUENCE</scope>
    <source>
        <strain evidence="1">USASDec5-558</strain>
    </source>
</reference>
<protein>
    <submittedName>
        <fullName evidence="1">Uncharacterized protein</fullName>
    </submittedName>
</protein>
<proteinExistence type="predicted"/>
<gene>
    <name evidence="1" type="ORF">H9850_04555</name>
</gene>
<evidence type="ECO:0000313" key="1">
    <source>
        <dbReference type="EMBL" id="HIX56727.1"/>
    </source>
</evidence>
<dbReference type="Proteomes" id="UP000886829">
    <property type="component" value="Unassembled WGS sequence"/>
</dbReference>
<sequence length="54" mass="5915">MLAILLSVCGMIAVTDDKQLLSLVEEYAKTFAALPLEVQENYLASLSLSFVHNT</sequence>
<evidence type="ECO:0000313" key="2">
    <source>
        <dbReference type="Proteomes" id="UP000886829"/>
    </source>
</evidence>
<organism evidence="1 2">
    <name type="scientific">Candidatus Anaerobiospirillum pullistercoris</name>
    <dbReference type="NCBI Taxonomy" id="2838452"/>
    <lineage>
        <taxon>Bacteria</taxon>
        <taxon>Pseudomonadati</taxon>
        <taxon>Pseudomonadota</taxon>
        <taxon>Gammaproteobacteria</taxon>
        <taxon>Aeromonadales</taxon>
        <taxon>Succinivibrionaceae</taxon>
        <taxon>Anaerobiospirillum</taxon>
    </lineage>
</organism>
<dbReference type="AlphaFoldDB" id="A0A9D1WDA2"/>
<comment type="caution">
    <text evidence="1">The sequence shown here is derived from an EMBL/GenBank/DDBJ whole genome shotgun (WGS) entry which is preliminary data.</text>
</comment>